<feature type="transmembrane region" description="Helical" evidence="1">
    <location>
        <begin position="262"/>
        <end position="284"/>
    </location>
</feature>
<comment type="caution">
    <text evidence="2">The sequence shown here is derived from an EMBL/GenBank/DDBJ whole genome shotgun (WGS) entry which is preliminary data.</text>
</comment>
<sequence length="462" mass="51289">MVLEWMSPLVTSALRLVVITMLFAANCGAMCHTVRLPRYKGISHKWITILTILILNLTYLSTVWAPFTITTFKHNLQDLPKPAEGEGVQAPSTYILEYLSRRNGSVVQETKLGTVIGETTSGHLVLPEGKGPQALITIGFDQLRELEHDLAPPPPPQHRPSRLGDALNQWITNVQDLVTSSFTYSLILTAVVWKVMAEKGVMVGWVPASLCSFLLAFMPIPLTLATRGLANTTHHFALHTSEVAKRGYTMYSIICDVHITQVYVVGVFLECTLVLLLATLLLVVMQRRVKYSATSQEEEQTCDTVRVEEVACKFVLLLGAGWAWPLKPVLVTILFCIHGIGVDTFVSALEQCGVLAGQHGVAVPVVFVPLAVFLSRSEPNSCTEDYDTFVDDPEIIEILPEDCEQCAEKEVQTEVKEDSNCKLVVKVEGMSPVEKAFVSSIFPRMPRERESSQRKCEVLSWY</sequence>
<keyword evidence="1" id="KW-0472">Membrane</keyword>
<accession>A0A8J5CQK1</accession>
<evidence type="ECO:0000256" key="1">
    <source>
        <dbReference type="SAM" id="Phobius"/>
    </source>
</evidence>
<keyword evidence="3" id="KW-1185">Reference proteome</keyword>
<proteinExistence type="predicted"/>
<feature type="transmembrane region" description="Helical" evidence="1">
    <location>
        <begin position="12"/>
        <end position="34"/>
    </location>
</feature>
<name>A0A8J5CQK1_CHIOP</name>
<keyword evidence="1" id="KW-0812">Transmembrane</keyword>
<feature type="transmembrane region" description="Helical" evidence="1">
    <location>
        <begin position="177"/>
        <end position="196"/>
    </location>
</feature>
<reference evidence="2" key="1">
    <citation type="submission" date="2020-07" db="EMBL/GenBank/DDBJ databases">
        <title>The High-quality genome of the commercially important snow crab, Chionoecetes opilio.</title>
        <authorList>
            <person name="Jeong J.-H."/>
            <person name="Ryu S."/>
        </authorList>
    </citation>
    <scope>NUCLEOTIDE SEQUENCE</scope>
    <source>
        <strain evidence="2">MADBK_172401_WGS</strain>
        <tissue evidence="2">Digestive gland</tissue>
    </source>
</reference>
<dbReference type="AlphaFoldDB" id="A0A8J5CQK1"/>
<feature type="transmembrane region" description="Helical" evidence="1">
    <location>
        <begin position="203"/>
        <end position="222"/>
    </location>
</feature>
<dbReference type="OrthoDB" id="6377999at2759"/>
<evidence type="ECO:0000313" key="2">
    <source>
        <dbReference type="EMBL" id="KAG0728898.1"/>
    </source>
</evidence>
<dbReference type="EMBL" id="JACEEZ010001699">
    <property type="protein sequence ID" value="KAG0728898.1"/>
    <property type="molecule type" value="Genomic_DNA"/>
</dbReference>
<evidence type="ECO:0000313" key="3">
    <source>
        <dbReference type="Proteomes" id="UP000770661"/>
    </source>
</evidence>
<dbReference type="Proteomes" id="UP000770661">
    <property type="component" value="Unassembled WGS sequence"/>
</dbReference>
<keyword evidence="1" id="KW-1133">Transmembrane helix</keyword>
<protein>
    <submittedName>
        <fullName evidence="2">Uncharacterized protein</fullName>
    </submittedName>
</protein>
<organism evidence="2 3">
    <name type="scientific">Chionoecetes opilio</name>
    <name type="common">Atlantic snow crab</name>
    <name type="synonym">Cancer opilio</name>
    <dbReference type="NCBI Taxonomy" id="41210"/>
    <lineage>
        <taxon>Eukaryota</taxon>
        <taxon>Metazoa</taxon>
        <taxon>Ecdysozoa</taxon>
        <taxon>Arthropoda</taxon>
        <taxon>Crustacea</taxon>
        <taxon>Multicrustacea</taxon>
        <taxon>Malacostraca</taxon>
        <taxon>Eumalacostraca</taxon>
        <taxon>Eucarida</taxon>
        <taxon>Decapoda</taxon>
        <taxon>Pleocyemata</taxon>
        <taxon>Brachyura</taxon>
        <taxon>Eubrachyura</taxon>
        <taxon>Majoidea</taxon>
        <taxon>Majidae</taxon>
        <taxon>Chionoecetes</taxon>
    </lineage>
</organism>
<feature type="transmembrane region" description="Helical" evidence="1">
    <location>
        <begin position="46"/>
        <end position="67"/>
    </location>
</feature>
<gene>
    <name evidence="2" type="ORF">GWK47_031508</name>
</gene>